<name>C0GDH1_DETAL</name>
<dbReference type="Gene3D" id="2.160.20.60">
    <property type="entry name" value="Glutamate synthase, alpha subunit, C-terminal domain"/>
    <property type="match status" value="1"/>
</dbReference>
<sequence>MVTIDARGVYYMQLNKRIRQALRDGAEEILLKNVNGQRYIADAIRGNYKLTIQGIAGNDLAAYMDGPEVVVQGNTQDAVANTMNGGSIIIHGDAGDTLGYAMRGGEVFVRGNVGYRVGIHMKEFREQVPKIVVGGKTGDFLGEYMAGGIIVVLGMPDGQDSVGNYCGTGMHGGVMYIRGDVPDYKLGREVQKSQPSQREREFLQETQDRYSRYFQTNLPGLDELPFTKLAPVGSRPYGNMYVKY</sequence>
<dbReference type="CDD" id="cd00981">
    <property type="entry name" value="arch_gltB"/>
    <property type="match status" value="1"/>
</dbReference>
<reference evidence="2 3" key="1">
    <citation type="submission" date="2009-02" db="EMBL/GenBank/DDBJ databases">
        <title>Sequencing of the draft genome and assembly of Dethiobacter alkaliphilus AHT 1.</title>
        <authorList>
            <consortium name="US DOE Joint Genome Institute (JGI-PGF)"/>
            <person name="Lucas S."/>
            <person name="Copeland A."/>
            <person name="Lapidus A."/>
            <person name="Glavina del Rio T."/>
            <person name="Dalin E."/>
            <person name="Tice H."/>
            <person name="Bruce D."/>
            <person name="Goodwin L."/>
            <person name="Pitluck S."/>
            <person name="Larimer F."/>
            <person name="Land M.L."/>
            <person name="Hauser L."/>
            <person name="Muyzer G."/>
        </authorList>
    </citation>
    <scope>NUCLEOTIDE SEQUENCE [LARGE SCALE GENOMIC DNA]</scope>
    <source>
        <strain evidence="2 3">AHT 1</strain>
    </source>
</reference>
<dbReference type="AlphaFoldDB" id="C0GDH1"/>
<accession>C0GDH1</accession>
<dbReference type="Proteomes" id="UP000006443">
    <property type="component" value="Unassembled WGS sequence"/>
</dbReference>
<protein>
    <submittedName>
        <fullName evidence="2">Glutamate synthase alpha subunit domain protein</fullName>
    </submittedName>
</protein>
<keyword evidence="3" id="KW-1185">Reference proteome</keyword>
<dbReference type="InterPro" id="IPR002489">
    <property type="entry name" value="Glu_synth_asu_C"/>
</dbReference>
<feature type="domain" description="Glutamate synthase alpha subunit C-terminal" evidence="1">
    <location>
        <begin position="30"/>
        <end position="181"/>
    </location>
</feature>
<dbReference type="PANTHER" id="PTHR39673:SF5">
    <property type="entry name" value="TUNGSTEN-CONTAINING FORMYLMETHANOFURAN DEHYDROGENASE 2 SUBUNIT C"/>
    <property type="match status" value="1"/>
</dbReference>
<dbReference type="InterPro" id="IPR036485">
    <property type="entry name" value="Glu_synth_asu_C_sf"/>
</dbReference>
<dbReference type="OrthoDB" id="9803192at2"/>
<dbReference type="InterPro" id="IPR035710">
    <property type="entry name" value="Archaeal_gltB"/>
</dbReference>
<proteinExistence type="predicted"/>
<dbReference type="eggNOG" id="COG0070">
    <property type="taxonomic scope" value="Bacteria"/>
</dbReference>
<dbReference type="Pfam" id="PF01493">
    <property type="entry name" value="GXGXG"/>
    <property type="match status" value="1"/>
</dbReference>
<evidence type="ECO:0000313" key="2">
    <source>
        <dbReference type="EMBL" id="EEG78692.1"/>
    </source>
</evidence>
<dbReference type="PIRSF" id="PIRSF006519">
    <property type="entry name" value="GOGAT_dom3"/>
    <property type="match status" value="1"/>
</dbReference>
<dbReference type="RefSeq" id="WP_008514770.1">
    <property type="nucleotide sequence ID" value="NZ_ACJM01000002.1"/>
</dbReference>
<comment type="caution">
    <text evidence="2">The sequence shown here is derived from an EMBL/GenBank/DDBJ whole genome shotgun (WGS) entry which is preliminary data.</text>
</comment>
<dbReference type="STRING" id="555088.DealDRAFT_0622"/>
<dbReference type="InterPro" id="IPR012061">
    <property type="entry name" value="Glu_synth_lsu_3"/>
</dbReference>
<dbReference type="PANTHER" id="PTHR39673">
    <property type="entry name" value="TUNGSTEN FORMYLMETHANOFURAN DEHYDROGENASE, SUBUNIT C (FWDC)"/>
    <property type="match status" value="1"/>
</dbReference>
<evidence type="ECO:0000313" key="3">
    <source>
        <dbReference type="Proteomes" id="UP000006443"/>
    </source>
</evidence>
<organism evidence="2 3">
    <name type="scientific">Dethiobacter alkaliphilus AHT 1</name>
    <dbReference type="NCBI Taxonomy" id="555088"/>
    <lineage>
        <taxon>Bacteria</taxon>
        <taxon>Bacillati</taxon>
        <taxon>Bacillota</taxon>
        <taxon>Dethiobacteria</taxon>
        <taxon>Dethiobacterales</taxon>
        <taxon>Dethiobacteraceae</taxon>
        <taxon>Dethiobacter</taxon>
    </lineage>
</organism>
<dbReference type="GO" id="GO:0016491">
    <property type="term" value="F:oxidoreductase activity"/>
    <property type="evidence" value="ECO:0007669"/>
    <property type="project" value="InterPro"/>
</dbReference>
<dbReference type="EMBL" id="ACJM01000002">
    <property type="protein sequence ID" value="EEG78692.1"/>
    <property type="molecule type" value="Genomic_DNA"/>
</dbReference>
<gene>
    <name evidence="2" type="ORF">DealDRAFT_0622</name>
</gene>
<dbReference type="SUPFAM" id="SSF69336">
    <property type="entry name" value="Alpha subunit of glutamate synthase, C-terminal domain"/>
    <property type="match status" value="1"/>
</dbReference>
<evidence type="ECO:0000259" key="1">
    <source>
        <dbReference type="Pfam" id="PF01493"/>
    </source>
</evidence>